<dbReference type="InterPro" id="IPR002491">
    <property type="entry name" value="ABC_transptr_periplasmic_BD"/>
</dbReference>
<dbReference type="EMBL" id="JBHRZN010000001">
    <property type="protein sequence ID" value="MFC3848626.1"/>
    <property type="molecule type" value="Genomic_DNA"/>
</dbReference>
<evidence type="ECO:0000256" key="1">
    <source>
        <dbReference type="ARBA" id="ARBA00008814"/>
    </source>
</evidence>
<sequence>MQRPIFRKAAAAVAAFTGAALLLAGCSAPGAASDDSASGGEFTVTDVAGRTVSFDRRPERVILGEGRASFVTALLDKDNPTEHVVAWGGDLHSGAPSFEKKLFEAHPKAKDVPVIGNLAKGDVTVENLLAHDPDVVVMTLDHKKAAEKNGFLAKLDQAGLKYVFTDFRQKPLENTTASVRLLGRILDEDDAAERFAKFYDAKVADVTDRVKDVKDKPRTFVWRAAGLKDCCATVKNSNLGDLVNAAGGDNIGDGILDSESGDVTAEKVLAEEPDAIIATGGSWAPDPEKPAVLPHVELGYGANDGTARKTLDGLTATPGFDHLRAPAEGNLHGLYHQFYDSPYNVFALQQIGAWLHPDKFKDVDPVADFAEFHREWLPFELTGTFFTSTGAGK</sequence>
<name>A0ABV7ZMJ4_9CORY</name>
<dbReference type="Pfam" id="PF01497">
    <property type="entry name" value="Peripla_BP_2"/>
    <property type="match status" value="1"/>
</dbReference>
<dbReference type="PROSITE" id="PS50983">
    <property type="entry name" value="FE_B12_PBP"/>
    <property type="match status" value="1"/>
</dbReference>
<gene>
    <name evidence="4" type="ORF">ACFORJ_00380</name>
</gene>
<feature type="signal peptide" evidence="2">
    <location>
        <begin position="1"/>
        <end position="24"/>
    </location>
</feature>
<dbReference type="Gene3D" id="3.40.50.1980">
    <property type="entry name" value="Nitrogenase molybdenum iron protein domain"/>
    <property type="match status" value="2"/>
</dbReference>
<protein>
    <submittedName>
        <fullName evidence="4">ABC transporter substrate-binding protein</fullName>
    </submittedName>
</protein>
<dbReference type="PANTHER" id="PTHR30535:SF34">
    <property type="entry name" value="MOLYBDATE-BINDING PROTEIN MOLA"/>
    <property type="match status" value="1"/>
</dbReference>
<comment type="caution">
    <text evidence="4">The sequence shown here is derived from an EMBL/GenBank/DDBJ whole genome shotgun (WGS) entry which is preliminary data.</text>
</comment>
<evidence type="ECO:0000259" key="3">
    <source>
        <dbReference type="PROSITE" id="PS50983"/>
    </source>
</evidence>
<keyword evidence="5" id="KW-1185">Reference proteome</keyword>
<proteinExistence type="inferred from homology"/>
<keyword evidence="2" id="KW-0732">Signal</keyword>
<dbReference type="InterPro" id="IPR050902">
    <property type="entry name" value="ABC_Transporter_SBP"/>
</dbReference>
<evidence type="ECO:0000313" key="5">
    <source>
        <dbReference type="Proteomes" id="UP001595751"/>
    </source>
</evidence>
<dbReference type="Proteomes" id="UP001595751">
    <property type="component" value="Unassembled WGS sequence"/>
</dbReference>
<dbReference type="RefSeq" id="WP_377748369.1">
    <property type="nucleotide sequence ID" value="NZ_CP047211.1"/>
</dbReference>
<dbReference type="SUPFAM" id="SSF53807">
    <property type="entry name" value="Helical backbone' metal receptor"/>
    <property type="match status" value="1"/>
</dbReference>
<dbReference type="PANTHER" id="PTHR30535">
    <property type="entry name" value="VITAMIN B12-BINDING PROTEIN"/>
    <property type="match status" value="1"/>
</dbReference>
<dbReference type="PROSITE" id="PS51257">
    <property type="entry name" value="PROKAR_LIPOPROTEIN"/>
    <property type="match status" value="1"/>
</dbReference>
<reference evidence="5" key="1">
    <citation type="journal article" date="2019" name="Int. J. Syst. Evol. Microbiol.">
        <title>The Global Catalogue of Microorganisms (GCM) 10K type strain sequencing project: providing services to taxonomists for standard genome sequencing and annotation.</title>
        <authorList>
            <consortium name="The Broad Institute Genomics Platform"/>
            <consortium name="The Broad Institute Genome Sequencing Center for Infectious Disease"/>
            <person name="Wu L."/>
            <person name="Ma J."/>
        </authorList>
    </citation>
    <scope>NUCLEOTIDE SEQUENCE [LARGE SCALE GENOMIC DNA]</scope>
    <source>
        <strain evidence="5">CCUG 53252</strain>
    </source>
</reference>
<comment type="similarity">
    <text evidence="1">Belongs to the bacterial solute-binding protein 8 family.</text>
</comment>
<evidence type="ECO:0000313" key="4">
    <source>
        <dbReference type="EMBL" id="MFC3848626.1"/>
    </source>
</evidence>
<evidence type="ECO:0000256" key="2">
    <source>
        <dbReference type="SAM" id="SignalP"/>
    </source>
</evidence>
<dbReference type="CDD" id="cd01139">
    <property type="entry name" value="TroA_f"/>
    <property type="match status" value="1"/>
</dbReference>
<feature type="domain" description="Fe/B12 periplasmic-binding" evidence="3">
    <location>
        <begin position="50"/>
        <end position="363"/>
    </location>
</feature>
<feature type="chain" id="PRO_5047499804" evidence="2">
    <location>
        <begin position="25"/>
        <end position="393"/>
    </location>
</feature>
<accession>A0ABV7ZMJ4</accession>
<organism evidence="4 5">
    <name type="scientific">Corynebacterium hansenii</name>
    <dbReference type="NCBI Taxonomy" id="394964"/>
    <lineage>
        <taxon>Bacteria</taxon>
        <taxon>Bacillati</taxon>
        <taxon>Actinomycetota</taxon>
        <taxon>Actinomycetes</taxon>
        <taxon>Mycobacteriales</taxon>
        <taxon>Corynebacteriaceae</taxon>
        <taxon>Corynebacterium</taxon>
    </lineage>
</organism>